<evidence type="ECO:0000313" key="2">
    <source>
        <dbReference type="RefSeq" id="XP_074203671.1"/>
    </source>
</evidence>
<gene>
    <name evidence="2" type="primary">SLCO4A1</name>
</gene>
<accession>A0AC58P0V5</accession>
<dbReference type="Proteomes" id="UP001732780">
    <property type="component" value="Chromosome 19"/>
</dbReference>
<protein>
    <submittedName>
        <fullName evidence="2">Solute carrier organic anion transporter family member 4A1 isoform X1</fullName>
    </submittedName>
</protein>
<proteinExistence type="predicted"/>
<sequence length="854" mass="90293">MPLLLSQGGNGHAQKFLADGGLCSRQSRSRHLGEGSQAESSQRCSYGVGARDWFQPLRRQSLCCPGPSTQGPQIEPAAGILGVAVVVSPSVEMGDKPFVSMPKLVFPGSPSATNGRCDRLPSSRRASLGSPLGHGALCPAAHSPLDSSSQPLCQPRAEKCGPRAAQEVRYVAAGQPGEACGWRAFAPACLQAFNTPRGFLLFLCAASFLQGMTVNGFINTVITSIERRYDLRSYQSGLVASSYDVATCLCLTFVSYFGGNGHKPRWLGWGVLVMGAGSLVFALPHFTAGPYEAEVDEAVGTCGANRSVACGDRASSLSRYRLVFMLGQFLHGIGATPLYTLGVTYLDENVKSSYSPVYLGIFYTAAILGPAAGYLVGGALLNIYTDIGQRTELTTESPLWVGAWWVGFLGTGAAAFLTAVPILGYPRQLPGSQRYVVMRASETHQVKDSGHKATSNPDFGKTIRDLPLSTWLLLKNPTFVLLCLAGATEATLIAGMSTFGPKFLESQFSLSASEAASLFGYLVVPAGGGGTLLGGFLVNKLKLRGSGIIKSCLLCTLTSLLAVLVFLVHCPNVPMAGVTANYSGSPLPDGRLELTATCNAACGCWPEHYHPVCGSNGLTYFSPCHAGCPEAAVPSPGGQKVYRDCSCVPQNFSSGFGHATAGKCTSTCQRKPLLLGFTFVVITFTFLSSIPALTATLRCVPDWQRSFALGIQWIVVRTLGGIPGPIAFGWVIDKACLLWQGQCGQQGSCSVYRNSAMSRYLLILGLLYKLRGSGGSSLPRSWASSSSLPPASCTSPHRGLLTAWKHLCPASPWPPTTPWTFRRPPPPSSSRATSDSPPPAQGPASLTALPRNTV</sequence>
<keyword evidence="1" id="KW-1185">Reference proteome</keyword>
<evidence type="ECO:0000313" key="1">
    <source>
        <dbReference type="Proteomes" id="UP001732780"/>
    </source>
</evidence>
<dbReference type="RefSeq" id="XP_074203671.1">
    <property type="nucleotide sequence ID" value="XM_074347570.1"/>
</dbReference>
<reference evidence="2" key="1">
    <citation type="submission" date="2025-08" db="UniProtKB">
        <authorList>
            <consortium name="RefSeq"/>
        </authorList>
    </citation>
    <scope>IDENTIFICATION</scope>
    <source>
        <tissue evidence="2">Blood</tissue>
    </source>
</reference>
<organism evidence="1 2">
    <name type="scientific">Camelus bactrianus</name>
    <name type="common">Bactrian camel</name>
    <dbReference type="NCBI Taxonomy" id="9837"/>
    <lineage>
        <taxon>Eukaryota</taxon>
        <taxon>Metazoa</taxon>
        <taxon>Chordata</taxon>
        <taxon>Craniata</taxon>
        <taxon>Vertebrata</taxon>
        <taxon>Euteleostomi</taxon>
        <taxon>Mammalia</taxon>
        <taxon>Eutheria</taxon>
        <taxon>Laurasiatheria</taxon>
        <taxon>Artiodactyla</taxon>
        <taxon>Tylopoda</taxon>
        <taxon>Camelidae</taxon>
        <taxon>Camelus</taxon>
    </lineage>
</organism>
<name>A0AC58P0V5_CAMBA</name>